<dbReference type="AlphaFoldDB" id="A0A6J1JTQ5"/>
<dbReference type="OrthoDB" id="19740at2759"/>
<feature type="region of interest" description="Disordered" evidence="6">
    <location>
        <begin position="1"/>
        <end position="35"/>
    </location>
</feature>
<dbReference type="PANTHER" id="PTHR12855">
    <property type="entry name" value="DNA METHYLTRANSFERASE 1-ASSOCIATED PROTEIN 1 FAMILY MEMBER"/>
    <property type="match status" value="1"/>
</dbReference>
<sequence length="475" mass="53489">MDAKDILGLPKNTLPLSQEKKPRAQKDAQRKRDGISREVYALTGGLAPIMPAIDTSELKKRPPSDEKITWQWLPFSNSARKDNLQLYHWVRVVNGIPPIGDYSFAKYNKSVEVVKYTDEEYEKFLKDPSWTKEETDQLFDLCERFDLRFVVIADRFPSTRTVEELKERYYHASKAILGARGPTSREGSGNTPAKDPFNVSQEIDRKRALSMVLSQTKQKERKDAEVLAEAKKIIESRKAERVAEESKLAVTSNTVPEVTERAVVPGESVASVSNVQPPPPAAVPSTVVADNASTLASLRMLPVYLRTYALEQMVHAASSSAGLRTIKRVEQTLQDLSVNLKPRVPTKAVCAEHLELRKEILTLLNLQKQLQNKEAEGSSFRESPYSEAPGTPKDRAFIADSMNFGGKWVRFFQKSTGENLGDHFVYTYCGKGLLNGTKNERPLEDYLKLHHHQLNLIKGQENRRDPICDPPVVCI</sequence>
<evidence type="ECO:0000256" key="5">
    <source>
        <dbReference type="ARBA" id="ARBA00023242"/>
    </source>
</evidence>
<dbReference type="GO" id="GO:0035267">
    <property type="term" value="C:NuA4 histone acetyltransferase complex"/>
    <property type="evidence" value="ECO:0007669"/>
    <property type="project" value="InterPro"/>
</dbReference>
<dbReference type="GO" id="GO:0006338">
    <property type="term" value="P:chromatin remodeling"/>
    <property type="evidence" value="ECO:0007669"/>
    <property type="project" value="InterPro"/>
</dbReference>
<dbReference type="InterPro" id="IPR009057">
    <property type="entry name" value="Homeodomain-like_sf"/>
</dbReference>
<dbReference type="SMART" id="SM00717">
    <property type="entry name" value="SANT"/>
    <property type="match status" value="1"/>
</dbReference>
<name>A0A6J1JTQ5_CUCMA</name>
<comment type="subcellular location">
    <subcellularLocation>
        <location evidence="1">Nucleus</location>
    </subcellularLocation>
</comment>
<dbReference type="InterPro" id="IPR008468">
    <property type="entry name" value="DMAP1"/>
</dbReference>
<reference evidence="9" key="1">
    <citation type="submission" date="2025-08" db="UniProtKB">
        <authorList>
            <consortium name="RefSeq"/>
        </authorList>
    </citation>
    <scope>IDENTIFICATION</scope>
    <source>
        <tissue evidence="9">Young leaves</tissue>
    </source>
</reference>
<evidence type="ECO:0000256" key="6">
    <source>
        <dbReference type="SAM" id="MobiDB-lite"/>
    </source>
</evidence>
<evidence type="ECO:0000256" key="1">
    <source>
        <dbReference type="ARBA" id="ARBA00004123"/>
    </source>
</evidence>
<dbReference type="InterPro" id="IPR001005">
    <property type="entry name" value="SANT/Myb"/>
</dbReference>
<evidence type="ECO:0000256" key="3">
    <source>
        <dbReference type="ARBA" id="ARBA00023015"/>
    </source>
</evidence>
<dbReference type="GO" id="GO:0000122">
    <property type="term" value="P:negative regulation of transcription by RNA polymerase II"/>
    <property type="evidence" value="ECO:0007669"/>
    <property type="project" value="TreeGrafter"/>
</dbReference>
<dbReference type="KEGG" id="cmax:111488242"/>
<feature type="domain" description="Myb-like" evidence="7">
    <location>
        <begin position="126"/>
        <end position="175"/>
    </location>
</feature>
<evidence type="ECO:0000256" key="4">
    <source>
        <dbReference type="ARBA" id="ARBA00023163"/>
    </source>
</evidence>
<dbReference type="Pfam" id="PF05499">
    <property type="entry name" value="DMAP1"/>
    <property type="match status" value="1"/>
</dbReference>
<evidence type="ECO:0000259" key="7">
    <source>
        <dbReference type="SMART" id="SM00717"/>
    </source>
</evidence>
<protein>
    <submittedName>
        <fullName evidence="9">SWR1-complex protein 4-like isoform X1</fullName>
    </submittedName>
</protein>
<feature type="region of interest" description="Disordered" evidence="6">
    <location>
        <begin position="373"/>
        <end position="392"/>
    </location>
</feature>
<gene>
    <name evidence="9" type="primary">LOC111488242</name>
</gene>
<evidence type="ECO:0000313" key="9">
    <source>
        <dbReference type="RefSeq" id="XP_022991705.1"/>
    </source>
</evidence>
<dbReference type="GeneID" id="111488242"/>
<keyword evidence="2" id="KW-0156">Chromatin regulator</keyword>
<dbReference type="Gene3D" id="1.10.10.60">
    <property type="entry name" value="Homeodomain-like"/>
    <property type="match status" value="1"/>
</dbReference>
<accession>A0A6J1JTQ5</accession>
<keyword evidence="8" id="KW-1185">Reference proteome</keyword>
<keyword evidence="3" id="KW-0805">Transcription regulation</keyword>
<dbReference type="RefSeq" id="XP_022991705.1">
    <property type="nucleotide sequence ID" value="XM_023135937.1"/>
</dbReference>
<feature type="compositionally biased region" description="Basic and acidic residues" evidence="6">
    <location>
        <begin position="18"/>
        <end position="35"/>
    </location>
</feature>
<evidence type="ECO:0000256" key="2">
    <source>
        <dbReference type="ARBA" id="ARBA00022853"/>
    </source>
</evidence>
<dbReference type="FunFam" id="1.10.10.60:FF:000087">
    <property type="entry name" value="DNA methyltransferase 1-associated protein 1"/>
    <property type="match status" value="1"/>
</dbReference>
<dbReference type="SUPFAM" id="SSF46689">
    <property type="entry name" value="Homeodomain-like"/>
    <property type="match status" value="1"/>
</dbReference>
<dbReference type="InterPro" id="IPR027109">
    <property type="entry name" value="Swc4/Dmap1"/>
</dbReference>
<dbReference type="CDD" id="cd11658">
    <property type="entry name" value="SANT_DMAP1_like"/>
    <property type="match status" value="1"/>
</dbReference>
<keyword evidence="4" id="KW-0804">Transcription</keyword>
<dbReference type="GO" id="GO:0000812">
    <property type="term" value="C:Swr1 complex"/>
    <property type="evidence" value="ECO:0007669"/>
    <property type="project" value="TreeGrafter"/>
</dbReference>
<organism evidence="8 9">
    <name type="scientific">Cucurbita maxima</name>
    <name type="common">Pumpkin</name>
    <name type="synonym">Winter squash</name>
    <dbReference type="NCBI Taxonomy" id="3661"/>
    <lineage>
        <taxon>Eukaryota</taxon>
        <taxon>Viridiplantae</taxon>
        <taxon>Streptophyta</taxon>
        <taxon>Embryophyta</taxon>
        <taxon>Tracheophyta</taxon>
        <taxon>Spermatophyta</taxon>
        <taxon>Magnoliopsida</taxon>
        <taxon>eudicotyledons</taxon>
        <taxon>Gunneridae</taxon>
        <taxon>Pentapetalae</taxon>
        <taxon>rosids</taxon>
        <taxon>fabids</taxon>
        <taxon>Cucurbitales</taxon>
        <taxon>Cucurbitaceae</taxon>
        <taxon>Cucurbiteae</taxon>
        <taxon>Cucurbita</taxon>
    </lineage>
</organism>
<evidence type="ECO:0000313" key="8">
    <source>
        <dbReference type="Proteomes" id="UP000504608"/>
    </source>
</evidence>
<dbReference type="InterPro" id="IPR032563">
    <property type="entry name" value="DAMP1_SANT-like"/>
</dbReference>
<proteinExistence type="predicted"/>
<keyword evidence="5" id="KW-0539">Nucleus</keyword>
<dbReference type="GO" id="GO:0006281">
    <property type="term" value="P:DNA repair"/>
    <property type="evidence" value="ECO:0007669"/>
    <property type="project" value="InterPro"/>
</dbReference>
<dbReference type="GO" id="GO:0003714">
    <property type="term" value="F:transcription corepressor activity"/>
    <property type="evidence" value="ECO:0007669"/>
    <property type="project" value="TreeGrafter"/>
</dbReference>
<dbReference type="Proteomes" id="UP000504608">
    <property type="component" value="Unplaced"/>
</dbReference>
<dbReference type="PANTHER" id="PTHR12855:SF10">
    <property type="entry name" value="DNA METHYLTRANSFERASE 1-ASSOCIATED PROTEIN 1"/>
    <property type="match status" value="1"/>
</dbReference>
<dbReference type="Pfam" id="PF16282">
    <property type="entry name" value="SANT_DAMP1_like"/>
    <property type="match status" value="1"/>
</dbReference>